<feature type="transmembrane region" description="Helical" evidence="11">
    <location>
        <begin position="116"/>
        <end position="134"/>
    </location>
</feature>
<dbReference type="GO" id="GO:0016020">
    <property type="term" value="C:membrane"/>
    <property type="evidence" value="ECO:0007669"/>
    <property type="project" value="UniProtKB-SubCell"/>
</dbReference>
<feature type="transmembrane region" description="Helical" evidence="11">
    <location>
        <begin position="60"/>
        <end position="78"/>
    </location>
</feature>
<evidence type="ECO:0000256" key="1">
    <source>
        <dbReference type="ARBA" id="ARBA00004141"/>
    </source>
</evidence>
<organism evidence="12 13">
    <name type="scientific">Acanthoscelides obtectus</name>
    <name type="common">Bean weevil</name>
    <name type="synonym">Bruchus obtectus</name>
    <dbReference type="NCBI Taxonomy" id="200917"/>
    <lineage>
        <taxon>Eukaryota</taxon>
        <taxon>Metazoa</taxon>
        <taxon>Ecdysozoa</taxon>
        <taxon>Arthropoda</taxon>
        <taxon>Hexapoda</taxon>
        <taxon>Insecta</taxon>
        <taxon>Pterygota</taxon>
        <taxon>Neoptera</taxon>
        <taxon>Endopterygota</taxon>
        <taxon>Coleoptera</taxon>
        <taxon>Polyphaga</taxon>
        <taxon>Cucujiformia</taxon>
        <taxon>Chrysomeloidea</taxon>
        <taxon>Chrysomelidae</taxon>
        <taxon>Bruchinae</taxon>
        <taxon>Bruchini</taxon>
        <taxon>Acanthoscelides</taxon>
    </lineage>
</organism>
<dbReference type="Pfam" id="PF00854">
    <property type="entry name" value="PTR2"/>
    <property type="match status" value="2"/>
</dbReference>
<keyword evidence="3 10" id="KW-0813">Transport</keyword>
<feature type="transmembrane region" description="Helical" evidence="11">
    <location>
        <begin position="90"/>
        <end position="110"/>
    </location>
</feature>
<dbReference type="Gene3D" id="1.20.1250.20">
    <property type="entry name" value="MFS general substrate transporter like domains"/>
    <property type="match status" value="2"/>
</dbReference>
<dbReference type="GO" id="GO:0022857">
    <property type="term" value="F:transmembrane transporter activity"/>
    <property type="evidence" value="ECO:0007669"/>
    <property type="project" value="InterPro"/>
</dbReference>
<gene>
    <name evidence="12" type="ORF">ACAOBT_LOCUS5527</name>
</gene>
<keyword evidence="6" id="KW-0653">Protein transport</keyword>
<feature type="transmembrane region" description="Helical" evidence="11">
    <location>
        <begin position="352"/>
        <end position="373"/>
    </location>
</feature>
<evidence type="ECO:0000256" key="4">
    <source>
        <dbReference type="ARBA" id="ARBA00022692"/>
    </source>
</evidence>
<dbReference type="PROSITE" id="PS01023">
    <property type="entry name" value="PTR2_2"/>
    <property type="match status" value="1"/>
</dbReference>
<evidence type="ECO:0000256" key="6">
    <source>
        <dbReference type="ARBA" id="ARBA00022927"/>
    </source>
</evidence>
<dbReference type="CDD" id="cd17347">
    <property type="entry name" value="MFS_SLC15A1_2_like"/>
    <property type="match status" value="1"/>
</dbReference>
<dbReference type="PROSITE" id="PS01022">
    <property type="entry name" value="PTR2_1"/>
    <property type="match status" value="1"/>
</dbReference>
<evidence type="ECO:0000256" key="7">
    <source>
        <dbReference type="ARBA" id="ARBA00022989"/>
    </source>
</evidence>
<feature type="transmembrane region" description="Helical" evidence="11">
    <location>
        <begin position="595"/>
        <end position="615"/>
    </location>
</feature>
<dbReference type="GO" id="GO:0015031">
    <property type="term" value="P:protein transport"/>
    <property type="evidence" value="ECO:0007669"/>
    <property type="project" value="UniProtKB-KW"/>
</dbReference>
<keyword evidence="13" id="KW-1185">Reference proteome</keyword>
<dbReference type="SUPFAM" id="SSF103473">
    <property type="entry name" value="MFS general substrate transporter"/>
    <property type="match status" value="1"/>
</dbReference>
<accession>A0A9P0JZ26</accession>
<keyword evidence="4 10" id="KW-0812">Transmembrane</keyword>
<dbReference type="OrthoDB" id="8904098at2759"/>
<dbReference type="InterPro" id="IPR018456">
    <property type="entry name" value="PTR2_symporter_CS"/>
</dbReference>
<evidence type="ECO:0000256" key="9">
    <source>
        <dbReference type="ARBA" id="ARBA00078114"/>
    </source>
</evidence>
<reference evidence="12" key="1">
    <citation type="submission" date="2022-03" db="EMBL/GenBank/DDBJ databases">
        <authorList>
            <person name="Sayadi A."/>
        </authorList>
    </citation>
    <scope>NUCLEOTIDE SEQUENCE</scope>
</reference>
<dbReference type="GO" id="GO:0006857">
    <property type="term" value="P:oligopeptide transport"/>
    <property type="evidence" value="ECO:0007669"/>
    <property type="project" value="InterPro"/>
</dbReference>
<keyword evidence="5" id="KW-0571">Peptide transport</keyword>
<evidence type="ECO:0000256" key="11">
    <source>
        <dbReference type="SAM" id="Phobius"/>
    </source>
</evidence>
<comment type="subcellular location">
    <subcellularLocation>
        <location evidence="1 10">Membrane</location>
        <topology evidence="1 10">Multi-pass membrane protein</topology>
    </subcellularLocation>
</comment>
<evidence type="ECO:0000256" key="5">
    <source>
        <dbReference type="ARBA" id="ARBA00022856"/>
    </source>
</evidence>
<dbReference type="InterPro" id="IPR036259">
    <property type="entry name" value="MFS_trans_sf"/>
</dbReference>
<feature type="transmembrane region" description="Helical" evidence="11">
    <location>
        <begin position="322"/>
        <end position="340"/>
    </location>
</feature>
<keyword evidence="8 11" id="KW-0472">Membrane</keyword>
<proteinExistence type="inferred from homology"/>
<dbReference type="InterPro" id="IPR000109">
    <property type="entry name" value="POT_fam"/>
</dbReference>
<sequence>MGATENKVLEKTHKKLPYPKSVFVIICNEFCERFCYYGMRAILVIYLTHMLAFSESDATVIYHTFIMLTYFFPIFGAIISDSYLGKFRTILYLAMIYAVGCVLLSISSIGPLHLPMAALSTLGLFLIAIGTGGIKPNVAAFGGDQFVLPDQESQLMTFFSWFYFSINAGSLISTFLTPVLRSDVHCFGEDSCFSLAFGIPGALMIVSLVIFVIGKPLYKIKVPTENVMVDVTKCISYAISKKIKSSEQKTHWLDYAEPKYGSELVNNIKVTLKVLVLYLPLPIFWTLYDQQGSGWTFQAVRMDGDIGFYIILPDQMQVVNPLLIMLFIPIFTYGIYPALAKCRLLTSPLQRMTFGGLLAAVAFAVSAFVAMQLEKGYPVLPSAGNIQLRVYNPAPCNVHFNSSALNIDEQINSMNVYTKKDITFKDINKTIEFMFSGSCLKNDVSFSADISQKEAYGVYISEIGGKWYQDFVDKSDDGYPRVRTLSFIDQEITYVQDSYKLVVDKGNDNLFKASYPGEYRINDSSRKSIFRLGGTYTILVGKDMKTSEIVVTEPNDVHILWLLPQYVIITAAEIMFSITGLEFSYSQAPVSMKSLLQACFLLTTAFGNLIIVIIESFKFFDLQSSNFFLYTVLMILDMVLFGILAMRYKYVIPQESEELQERNGVENPAFKTNTD</sequence>
<dbReference type="Proteomes" id="UP001152888">
    <property type="component" value="Unassembled WGS sequence"/>
</dbReference>
<feature type="transmembrane region" description="Helical" evidence="11">
    <location>
        <begin position="270"/>
        <end position="288"/>
    </location>
</feature>
<evidence type="ECO:0000256" key="2">
    <source>
        <dbReference type="ARBA" id="ARBA00005982"/>
    </source>
</evidence>
<evidence type="ECO:0000256" key="10">
    <source>
        <dbReference type="RuleBase" id="RU003755"/>
    </source>
</evidence>
<dbReference type="EMBL" id="CAKOFQ010006712">
    <property type="protein sequence ID" value="CAH1963975.1"/>
    <property type="molecule type" value="Genomic_DNA"/>
</dbReference>
<feature type="transmembrane region" description="Helical" evidence="11">
    <location>
        <begin position="34"/>
        <end position="54"/>
    </location>
</feature>
<feature type="transmembrane region" description="Helical" evidence="11">
    <location>
        <begin position="627"/>
        <end position="646"/>
    </location>
</feature>
<comment type="similarity">
    <text evidence="2 10">Belongs to the major facilitator superfamily. Proton-dependent oligopeptide transporter (POT/PTR) (TC 2.A.17) family.</text>
</comment>
<dbReference type="FunFam" id="1.20.1250.20:FF:000379">
    <property type="entry name" value="Uncharacterized protein, isoform A"/>
    <property type="match status" value="1"/>
</dbReference>
<dbReference type="AlphaFoldDB" id="A0A9P0JZ26"/>
<feature type="transmembrane region" description="Helical" evidence="11">
    <location>
        <begin position="559"/>
        <end position="583"/>
    </location>
</feature>
<evidence type="ECO:0000313" key="13">
    <source>
        <dbReference type="Proteomes" id="UP001152888"/>
    </source>
</evidence>
<protein>
    <recommendedName>
        <fullName evidence="9">Oligopeptide transporter 1</fullName>
    </recommendedName>
</protein>
<evidence type="ECO:0000256" key="8">
    <source>
        <dbReference type="ARBA" id="ARBA00023136"/>
    </source>
</evidence>
<evidence type="ECO:0000313" key="12">
    <source>
        <dbReference type="EMBL" id="CAH1963975.1"/>
    </source>
</evidence>
<evidence type="ECO:0000256" key="3">
    <source>
        <dbReference type="ARBA" id="ARBA00022448"/>
    </source>
</evidence>
<dbReference type="PANTHER" id="PTHR11654">
    <property type="entry name" value="OLIGOPEPTIDE TRANSPORTER-RELATED"/>
    <property type="match status" value="1"/>
</dbReference>
<dbReference type="FunFam" id="1.20.1250.20:FF:000049">
    <property type="entry name" value="Solute carrier family 15 member 2"/>
    <property type="match status" value="1"/>
</dbReference>
<comment type="caution">
    <text evidence="12">The sequence shown here is derived from an EMBL/GenBank/DDBJ whole genome shotgun (WGS) entry which is preliminary data.</text>
</comment>
<keyword evidence="7 11" id="KW-1133">Transmembrane helix</keyword>
<name>A0A9P0JZ26_ACAOB</name>
<feature type="transmembrane region" description="Helical" evidence="11">
    <location>
        <begin position="195"/>
        <end position="214"/>
    </location>
</feature>
<feature type="transmembrane region" description="Helical" evidence="11">
    <location>
        <begin position="155"/>
        <end position="175"/>
    </location>
</feature>